<sequence length="68" mass="7509">MPQHELNRRIAAATGESVGAIARLGFQIDGPPSFTHYDDDLGPIDWDAEQASRRSDLTRCGKGRVTFH</sequence>
<dbReference type="EMBL" id="CP036265">
    <property type="protein sequence ID" value="QDT16638.1"/>
    <property type="molecule type" value="Genomic_DNA"/>
</dbReference>
<name>A0A517PB94_9PLAN</name>
<dbReference type="OrthoDB" id="281889at2"/>
<proteinExistence type="predicted"/>
<organism evidence="1 2">
    <name type="scientific">Alienimonas californiensis</name>
    <dbReference type="NCBI Taxonomy" id="2527989"/>
    <lineage>
        <taxon>Bacteria</taxon>
        <taxon>Pseudomonadati</taxon>
        <taxon>Planctomycetota</taxon>
        <taxon>Planctomycetia</taxon>
        <taxon>Planctomycetales</taxon>
        <taxon>Planctomycetaceae</taxon>
        <taxon>Alienimonas</taxon>
    </lineage>
</organism>
<protein>
    <submittedName>
        <fullName evidence="1">Uncharacterized protein</fullName>
    </submittedName>
</protein>
<accession>A0A517PB94</accession>
<dbReference type="KEGG" id="acaf:CA12_27440"/>
<dbReference type="Proteomes" id="UP000318741">
    <property type="component" value="Chromosome"/>
</dbReference>
<reference evidence="1 2" key="1">
    <citation type="submission" date="2019-02" db="EMBL/GenBank/DDBJ databases">
        <title>Deep-cultivation of Planctomycetes and their phenomic and genomic characterization uncovers novel biology.</title>
        <authorList>
            <person name="Wiegand S."/>
            <person name="Jogler M."/>
            <person name="Boedeker C."/>
            <person name="Pinto D."/>
            <person name="Vollmers J."/>
            <person name="Rivas-Marin E."/>
            <person name="Kohn T."/>
            <person name="Peeters S.H."/>
            <person name="Heuer A."/>
            <person name="Rast P."/>
            <person name="Oberbeckmann S."/>
            <person name="Bunk B."/>
            <person name="Jeske O."/>
            <person name="Meyerdierks A."/>
            <person name="Storesund J.E."/>
            <person name="Kallscheuer N."/>
            <person name="Luecker S."/>
            <person name="Lage O.M."/>
            <person name="Pohl T."/>
            <person name="Merkel B.J."/>
            <person name="Hornburger P."/>
            <person name="Mueller R.-W."/>
            <person name="Bruemmer F."/>
            <person name="Labrenz M."/>
            <person name="Spormann A.M."/>
            <person name="Op den Camp H."/>
            <person name="Overmann J."/>
            <person name="Amann R."/>
            <person name="Jetten M.S.M."/>
            <person name="Mascher T."/>
            <person name="Medema M.H."/>
            <person name="Devos D.P."/>
            <person name="Kaster A.-K."/>
            <person name="Ovreas L."/>
            <person name="Rohde M."/>
            <person name="Galperin M.Y."/>
            <person name="Jogler C."/>
        </authorList>
    </citation>
    <scope>NUCLEOTIDE SEQUENCE [LARGE SCALE GENOMIC DNA]</scope>
    <source>
        <strain evidence="1 2">CA12</strain>
    </source>
</reference>
<evidence type="ECO:0000313" key="1">
    <source>
        <dbReference type="EMBL" id="QDT16638.1"/>
    </source>
</evidence>
<dbReference type="RefSeq" id="WP_145359517.1">
    <property type="nucleotide sequence ID" value="NZ_CP036265.1"/>
</dbReference>
<evidence type="ECO:0000313" key="2">
    <source>
        <dbReference type="Proteomes" id="UP000318741"/>
    </source>
</evidence>
<dbReference type="AlphaFoldDB" id="A0A517PB94"/>
<keyword evidence="2" id="KW-1185">Reference proteome</keyword>
<gene>
    <name evidence="1" type="ORF">CA12_27440</name>
</gene>